<keyword evidence="3 9" id="KW-0812">Transmembrane</keyword>
<feature type="transmembrane region" description="Helical" evidence="9">
    <location>
        <begin position="109"/>
        <end position="129"/>
    </location>
</feature>
<evidence type="ECO:0000256" key="3">
    <source>
        <dbReference type="ARBA" id="ARBA00022692"/>
    </source>
</evidence>
<feature type="active site" evidence="6">
    <location>
        <position position="369"/>
    </location>
</feature>
<name>A0A845PTT9_9FLAO</name>
<dbReference type="Proteomes" id="UP000553459">
    <property type="component" value="Unassembled WGS sequence"/>
</dbReference>
<dbReference type="PANTHER" id="PTHR47371">
    <property type="entry name" value="LIPOTEICHOIC ACID SYNTHASE"/>
    <property type="match status" value="1"/>
</dbReference>
<feature type="transmembrane region" description="Helical" evidence="9">
    <location>
        <begin position="82"/>
        <end position="103"/>
    </location>
</feature>
<protein>
    <submittedName>
        <fullName evidence="11">Sulfatase-like hydrolase/transferase</fullName>
    </submittedName>
</protein>
<dbReference type="AlphaFoldDB" id="A0A845PTT9"/>
<accession>A0A845PTT9</accession>
<gene>
    <name evidence="11" type="ORF">GNY06_09790</name>
</gene>
<keyword evidence="12" id="KW-1185">Reference proteome</keyword>
<dbReference type="SUPFAM" id="SSF53649">
    <property type="entry name" value="Alkaline phosphatase-like"/>
    <property type="match status" value="1"/>
</dbReference>
<proteinExistence type="predicted"/>
<dbReference type="CDD" id="cd16015">
    <property type="entry name" value="LTA_synthase"/>
    <property type="match status" value="1"/>
</dbReference>
<evidence type="ECO:0000256" key="4">
    <source>
        <dbReference type="ARBA" id="ARBA00022989"/>
    </source>
</evidence>
<feature type="transmembrane region" description="Helical" evidence="9">
    <location>
        <begin position="141"/>
        <end position="164"/>
    </location>
</feature>
<dbReference type="GO" id="GO:0016787">
    <property type="term" value="F:hydrolase activity"/>
    <property type="evidence" value="ECO:0007669"/>
    <property type="project" value="UniProtKB-KW"/>
</dbReference>
<dbReference type="GO" id="GO:0005886">
    <property type="term" value="C:plasma membrane"/>
    <property type="evidence" value="ECO:0007669"/>
    <property type="project" value="UniProtKB-SubCell"/>
</dbReference>
<evidence type="ECO:0000256" key="1">
    <source>
        <dbReference type="ARBA" id="ARBA00004651"/>
    </source>
</evidence>
<evidence type="ECO:0000313" key="11">
    <source>
        <dbReference type="EMBL" id="NAW51649.1"/>
    </source>
</evidence>
<keyword evidence="11" id="KW-0808">Transferase</keyword>
<keyword evidence="5 9" id="KW-0472">Membrane</keyword>
<feature type="transmembrane region" description="Helical" evidence="9">
    <location>
        <begin position="50"/>
        <end position="70"/>
    </location>
</feature>
<evidence type="ECO:0000313" key="12">
    <source>
        <dbReference type="Proteomes" id="UP000553459"/>
    </source>
</evidence>
<feature type="transmembrane region" description="Helical" evidence="9">
    <location>
        <begin position="9"/>
        <end position="30"/>
    </location>
</feature>
<evidence type="ECO:0000256" key="8">
    <source>
        <dbReference type="PIRSR" id="PIRSR005091-3"/>
    </source>
</evidence>
<feature type="binding site" evidence="8">
    <location>
        <position position="541"/>
    </location>
    <ligand>
        <name>Mn(2+)</name>
        <dbReference type="ChEBI" id="CHEBI:29035"/>
    </ligand>
</feature>
<keyword evidence="11" id="KW-0378">Hydrolase</keyword>
<dbReference type="GO" id="GO:0016740">
    <property type="term" value="F:transferase activity"/>
    <property type="evidence" value="ECO:0007669"/>
    <property type="project" value="UniProtKB-KW"/>
</dbReference>
<organism evidence="11 12">
    <name type="scientific">Elizabethkingia argenteiflava</name>
    <dbReference type="NCBI Taxonomy" id="2681556"/>
    <lineage>
        <taxon>Bacteria</taxon>
        <taxon>Pseudomonadati</taxon>
        <taxon>Bacteroidota</taxon>
        <taxon>Flavobacteriia</taxon>
        <taxon>Flavobacteriales</taxon>
        <taxon>Weeksellaceae</taxon>
        <taxon>Elizabethkingia</taxon>
    </lineage>
</organism>
<keyword evidence="7" id="KW-0464">Manganese</keyword>
<keyword evidence="2" id="KW-1003">Cell membrane</keyword>
<comment type="subcellular location">
    <subcellularLocation>
        <location evidence="1">Cell membrane</location>
        <topology evidence="1">Multi-pass membrane protein</topology>
    </subcellularLocation>
</comment>
<evidence type="ECO:0000256" key="9">
    <source>
        <dbReference type="SAM" id="Phobius"/>
    </source>
</evidence>
<feature type="binding site" evidence="7">
    <location>
        <position position="487"/>
    </location>
    <ligand>
        <name>substrate</name>
    </ligand>
</feature>
<dbReference type="Pfam" id="PF00884">
    <property type="entry name" value="Sulfatase"/>
    <property type="match status" value="1"/>
</dbReference>
<feature type="binding site" evidence="8">
    <location>
        <position position="540"/>
    </location>
    <ligand>
        <name>Mn(2+)</name>
        <dbReference type="ChEBI" id="CHEBI:29035"/>
    </ligand>
</feature>
<evidence type="ECO:0000256" key="6">
    <source>
        <dbReference type="PIRSR" id="PIRSR005091-1"/>
    </source>
</evidence>
<dbReference type="InterPro" id="IPR017850">
    <property type="entry name" value="Alkaline_phosphatase_core_sf"/>
</dbReference>
<dbReference type="EMBL" id="JAAABJ010000595">
    <property type="protein sequence ID" value="NAW51649.1"/>
    <property type="molecule type" value="Genomic_DNA"/>
</dbReference>
<keyword evidence="7" id="KW-0479">Metal-binding</keyword>
<evidence type="ECO:0000256" key="2">
    <source>
        <dbReference type="ARBA" id="ARBA00022475"/>
    </source>
</evidence>
<comment type="caution">
    <text evidence="11">The sequence shown here is derived from an EMBL/GenBank/DDBJ whole genome shotgun (WGS) entry which is preliminary data.</text>
</comment>
<dbReference type="InterPro" id="IPR050448">
    <property type="entry name" value="OpgB/LTA_synthase_biosynth"/>
</dbReference>
<feature type="transmembrane region" description="Helical" evidence="9">
    <location>
        <begin position="193"/>
        <end position="214"/>
    </location>
</feature>
<sequence length="683" mass="78791">MYLKRLQPFIYLGAFYILISFILRFIFIFHPLTTSRFSILEGTQMSLIGFINDALIFVLLSSLFVLYLTFISNTKYYHPWGGIILAILIFTTLYCIFYPIRIFREHGNLYAIIIILLSIKTLIFALLLYSNTSRFIVRNTIYFFIIFFYIFFILLNAVGEFLFWNEFGTRYNFIALDYIQNFKLLIGNILESYPISILLSVIIPISLCLTWIIYDKTKDNLIQLPTFQQKLKLIFPYIISAVLIGLFLISFMGQSKHPNNFYREIEANGLYKLYQTFIHNNNTNDFNSPTLASSQTYQFVSQAPPPNPPKIIKGEAEEQHKNVVLISVKSISASFLAHYGNTQNLTPFLDSLAQKSLLFTNMYATGIRSVYGLEALTLNIPPTVEESIVKRKNSSNKNTSGGVFKSKGYLIKYLYGGYNGFDNMQDFFRKNGYDVVGPESFRPHEISFANTWGISDEDMARKAIQIMNGEADSGKPFFNHWMTASNHRPFTYPDGKIEIPSTAKSREGGVKYTDYSLRKFFEMAKRQKWYNNTVFVIVADHCSYTTGKSELSVEGYRIPAMIYSPDGSIPAQHFNTLMSQIDLMPTLWGLLNFSHPDVFLGRDVMKPNYIPRAYIASQQDLGYIKDNYLTIISADTSIKQYQLQQKYSNLPAEFNIYYYPAPIKQPIRNLVNEAMTNYKRVYP</sequence>
<evidence type="ECO:0000256" key="5">
    <source>
        <dbReference type="ARBA" id="ARBA00023136"/>
    </source>
</evidence>
<evidence type="ECO:0000256" key="7">
    <source>
        <dbReference type="PIRSR" id="PIRSR005091-2"/>
    </source>
</evidence>
<dbReference type="GO" id="GO:0046872">
    <property type="term" value="F:metal ion binding"/>
    <property type="evidence" value="ECO:0007669"/>
    <property type="project" value="UniProtKB-KW"/>
</dbReference>
<feature type="domain" description="Sulfatase N-terminal" evidence="10">
    <location>
        <begin position="321"/>
        <end position="592"/>
    </location>
</feature>
<dbReference type="PANTHER" id="PTHR47371:SF3">
    <property type="entry name" value="PHOSPHOGLYCEROL TRANSFERASE I"/>
    <property type="match status" value="1"/>
</dbReference>
<keyword evidence="4 9" id="KW-1133">Transmembrane helix</keyword>
<evidence type="ECO:0000259" key="10">
    <source>
        <dbReference type="Pfam" id="PF00884"/>
    </source>
</evidence>
<dbReference type="InterPro" id="IPR000917">
    <property type="entry name" value="Sulfatase_N"/>
</dbReference>
<reference evidence="11 12" key="1">
    <citation type="submission" date="2019-11" db="EMBL/GenBank/DDBJ databases">
        <title>Characterization of Elizabethkingia argenteiflava sp. nov., isolated from inner surface of Soybean Pods.</title>
        <authorList>
            <person name="Mo S."/>
        </authorList>
    </citation>
    <scope>NUCLEOTIDE SEQUENCE [LARGE SCALE GENOMIC DNA]</scope>
    <source>
        <strain evidence="11 12">YB22</strain>
    </source>
</reference>
<dbReference type="Gene3D" id="3.40.720.10">
    <property type="entry name" value="Alkaline Phosphatase, subunit A"/>
    <property type="match status" value="1"/>
</dbReference>
<feature type="transmembrane region" description="Helical" evidence="9">
    <location>
        <begin position="234"/>
        <end position="253"/>
    </location>
</feature>
<dbReference type="Gene3D" id="3.30.1120.80">
    <property type="match status" value="1"/>
</dbReference>